<name>L0GU60_9GAMM</name>
<dbReference type="HOGENOM" id="CLU_803949_0_0_6"/>
<accession>L0GU60</accession>
<dbReference type="KEGG" id="tmb:Thimo_0497"/>
<keyword evidence="2" id="KW-1185">Reference proteome</keyword>
<evidence type="ECO:0000313" key="2">
    <source>
        <dbReference type="Proteomes" id="UP000010816"/>
    </source>
</evidence>
<dbReference type="OrthoDB" id="9788465at2"/>
<protein>
    <submittedName>
        <fullName evidence="1">Uncharacterized protein</fullName>
    </submittedName>
</protein>
<proteinExistence type="predicted"/>
<gene>
    <name evidence="1" type="ORF">Thimo_0497</name>
</gene>
<dbReference type="STRING" id="765912.Thimo_0497"/>
<organism evidence="1 2">
    <name type="scientific">Thioflavicoccus mobilis 8321</name>
    <dbReference type="NCBI Taxonomy" id="765912"/>
    <lineage>
        <taxon>Bacteria</taxon>
        <taxon>Pseudomonadati</taxon>
        <taxon>Pseudomonadota</taxon>
        <taxon>Gammaproteobacteria</taxon>
        <taxon>Chromatiales</taxon>
        <taxon>Chromatiaceae</taxon>
        <taxon>Thioflavicoccus</taxon>
    </lineage>
</organism>
<dbReference type="eggNOG" id="ENOG5033WYS">
    <property type="taxonomic scope" value="Bacteria"/>
</dbReference>
<evidence type="ECO:0000313" key="1">
    <source>
        <dbReference type="EMBL" id="AGA89352.1"/>
    </source>
</evidence>
<dbReference type="Proteomes" id="UP000010816">
    <property type="component" value="Chromosome"/>
</dbReference>
<dbReference type="EMBL" id="CP003051">
    <property type="protein sequence ID" value="AGA89352.1"/>
    <property type="molecule type" value="Genomic_DNA"/>
</dbReference>
<reference evidence="1 2" key="1">
    <citation type="submission" date="2011-09" db="EMBL/GenBank/DDBJ databases">
        <title>Complete sequence of chromosome of Thioflavicoccus mobilis 8321.</title>
        <authorList>
            <consortium name="US DOE Joint Genome Institute"/>
            <person name="Lucas S."/>
            <person name="Han J."/>
            <person name="Lapidus A."/>
            <person name="Cheng J.-F."/>
            <person name="Goodwin L."/>
            <person name="Pitluck S."/>
            <person name="Peters L."/>
            <person name="Ovchinnikova G."/>
            <person name="Lu M."/>
            <person name="Detter J.C."/>
            <person name="Han C."/>
            <person name="Tapia R."/>
            <person name="Land M."/>
            <person name="Hauser L."/>
            <person name="Kyrpides N."/>
            <person name="Ivanova N."/>
            <person name="Pagani I."/>
            <person name="Vogl K."/>
            <person name="Liu Z."/>
            <person name="Imhoff J."/>
            <person name="Thiel V."/>
            <person name="Frigaard N.-U."/>
            <person name="Bryant D."/>
            <person name="Woyke T."/>
        </authorList>
    </citation>
    <scope>NUCLEOTIDE SEQUENCE [LARGE SCALE GENOMIC DNA]</scope>
    <source>
        <strain evidence="1 2">8321</strain>
    </source>
</reference>
<dbReference type="RefSeq" id="WP_015279500.1">
    <property type="nucleotide sequence ID" value="NC_019940.1"/>
</dbReference>
<dbReference type="AlphaFoldDB" id="L0GU60"/>
<sequence>MNDLATYKYLFDRQRTHHPWLDALGDLVNSPYTENRALSVNWGIDHRVTRGREEDLLSVEFFPGGTRPEADFARALRRYFETRLCVAPSTPPDYAAGSNLVNRIAADTVSPNHPLVHLASMGALFRRALSSFDLRDLIFDLVGVLPPDPEDLTPGDLDRIGDGLGSAGEEAIGELAGAISDALGMSEPHWWAAFSYEVDDYLSGEDWTDAVRVLGLGHLEEGDWLIAWRYSPELAGPLYRPTVAEAAAYGYHFPSPPGEGFGVTMPLVAGLAAVKEVVHAPLKGDASKDACLGRIGRIAQPVVPAHNPGYRDWLAERRLGHAANLDDHYRQRPVTNWLARHGLNR</sequence>